<dbReference type="AlphaFoldDB" id="A0AA39AI40"/>
<dbReference type="Proteomes" id="UP001168098">
    <property type="component" value="Unassembled WGS sequence"/>
</dbReference>
<reference evidence="1 2" key="1">
    <citation type="journal article" date="2023" name="BMC Biotechnol.">
        <title>Vitis rotundifolia cv Carlos genome sequencing.</title>
        <authorList>
            <person name="Huff M."/>
            <person name="Hulse-Kemp A."/>
            <person name="Scheffler B."/>
            <person name="Youngblood R."/>
            <person name="Simpson S."/>
            <person name="Babiker E."/>
            <person name="Staton M."/>
        </authorList>
    </citation>
    <scope>NUCLEOTIDE SEQUENCE [LARGE SCALE GENOMIC DNA]</scope>
    <source>
        <tissue evidence="1">Leaf</tissue>
    </source>
</reference>
<dbReference type="InterPro" id="IPR025322">
    <property type="entry name" value="PADRE_dom"/>
</dbReference>
<evidence type="ECO:0000313" key="1">
    <source>
        <dbReference type="EMBL" id="KAJ9708051.1"/>
    </source>
</evidence>
<name>A0AA39AI40_VITRO</name>
<evidence type="ECO:0000313" key="2">
    <source>
        <dbReference type="Proteomes" id="UP001168098"/>
    </source>
</evidence>
<comment type="caution">
    <text evidence="1">The sequence shown here is derived from an EMBL/GenBank/DDBJ whole genome shotgun (WGS) entry which is preliminary data.</text>
</comment>
<dbReference type="EMBL" id="JARBHA010000001">
    <property type="protein sequence ID" value="KAJ9708051.1"/>
    <property type="molecule type" value="Genomic_DNA"/>
</dbReference>
<organism evidence="1 2">
    <name type="scientific">Vitis rotundifolia</name>
    <name type="common">Muscadine grape</name>
    <dbReference type="NCBI Taxonomy" id="103349"/>
    <lineage>
        <taxon>Eukaryota</taxon>
        <taxon>Viridiplantae</taxon>
        <taxon>Streptophyta</taxon>
        <taxon>Embryophyta</taxon>
        <taxon>Tracheophyta</taxon>
        <taxon>Spermatophyta</taxon>
        <taxon>Magnoliopsida</taxon>
        <taxon>eudicotyledons</taxon>
        <taxon>Gunneridae</taxon>
        <taxon>Pentapetalae</taxon>
        <taxon>rosids</taxon>
        <taxon>Vitales</taxon>
        <taxon>Vitaceae</taxon>
        <taxon>Viteae</taxon>
        <taxon>Vitis</taxon>
    </lineage>
</organism>
<dbReference type="Pfam" id="PF14009">
    <property type="entry name" value="PADRE"/>
    <property type="match status" value="1"/>
</dbReference>
<gene>
    <name evidence="1" type="ORF">PVL29_000221</name>
</gene>
<keyword evidence="2" id="KW-1185">Reference proteome</keyword>
<protein>
    <submittedName>
        <fullName evidence="1">Uncharacterized protein</fullName>
    </submittedName>
</protein>
<accession>A0AA39AI40</accession>
<sequence>MAVGTVAKEEHGVLKLVHAGGFVEEHKNPITAAAVMEKNPRHCVTRPDVFRYPWIVVRPEAVLNPGSLFHCSLPNDSSLV</sequence>
<dbReference type="PANTHER" id="PTHR33052">
    <property type="entry name" value="DUF4228 DOMAIN PROTEIN-RELATED"/>
    <property type="match status" value="1"/>
</dbReference>
<proteinExistence type="predicted"/>